<evidence type="ECO:0000313" key="3">
    <source>
        <dbReference type="Proteomes" id="UP001305414"/>
    </source>
</evidence>
<keyword evidence="3" id="KW-1185">Reference proteome</keyword>
<feature type="region of interest" description="Disordered" evidence="1">
    <location>
        <begin position="1"/>
        <end position="26"/>
    </location>
</feature>
<accession>A0AAN7UJ54</accession>
<comment type="caution">
    <text evidence="2">The sequence shown here is derived from an EMBL/GenBank/DDBJ whole genome shotgun (WGS) entry which is preliminary data.</text>
</comment>
<evidence type="ECO:0000256" key="1">
    <source>
        <dbReference type="SAM" id="MobiDB-lite"/>
    </source>
</evidence>
<feature type="region of interest" description="Disordered" evidence="1">
    <location>
        <begin position="77"/>
        <end position="128"/>
    </location>
</feature>
<organism evidence="2 3">
    <name type="scientific">Xylaria bambusicola</name>
    <dbReference type="NCBI Taxonomy" id="326684"/>
    <lineage>
        <taxon>Eukaryota</taxon>
        <taxon>Fungi</taxon>
        <taxon>Dikarya</taxon>
        <taxon>Ascomycota</taxon>
        <taxon>Pezizomycotina</taxon>
        <taxon>Sordariomycetes</taxon>
        <taxon>Xylariomycetidae</taxon>
        <taxon>Xylariales</taxon>
        <taxon>Xylariaceae</taxon>
        <taxon>Xylaria</taxon>
    </lineage>
</organism>
<evidence type="ECO:0000313" key="2">
    <source>
        <dbReference type="EMBL" id="KAK5630628.1"/>
    </source>
</evidence>
<reference evidence="2 3" key="1">
    <citation type="submission" date="2023-10" db="EMBL/GenBank/DDBJ databases">
        <title>Draft genome sequence of Xylaria bambusicola isolate GMP-LS, the root and basal stem rot pathogen of sugarcane in Indonesia.</title>
        <authorList>
            <person name="Selvaraj P."/>
            <person name="Muralishankar V."/>
            <person name="Muruganantham S."/>
            <person name="Sp S."/>
            <person name="Haryani S."/>
            <person name="Lau K.J.X."/>
            <person name="Naqvi N.I."/>
        </authorList>
    </citation>
    <scope>NUCLEOTIDE SEQUENCE [LARGE SCALE GENOMIC DNA]</scope>
    <source>
        <strain evidence="2">GMP-LS</strain>
    </source>
</reference>
<feature type="compositionally biased region" description="Basic and acidic residues" evidence="1">
    <location>
        <begin position="10"/>
        <end position="19"/>
    </location>
</feature>
<dbReference type="AlphaFoldDB" id="A0AAN7UJ54"/>
<protein>
    <submittedName>
        <fullName evidence="2">Uncharacterized protein</fullName>
    </submittedName>
</protein>
<dbReference type="Proteomes" id="UP001305414">
    <property type="component" value="Unassembled WGS sequence"/>
</dbReference>
<name>A0AAN7UJ54_9PEZI</name>
<feature type="compositionally biased region" description="Basic and acidic residues" evidence="1">
    <location>
        <begin position="95"/>
        <end position="108"/>
    </location>
</feature>
<dbReference type="EMBL" id="JAWHQM010000016">
    <property type="protein sequence ID" value="KAK5630628.1"/>
    <property type="molecule type" value="Genomic_DNA"/>
</dbReference>
<gene>
    <name evidence="2" type="ORF">RRF57_006343</name>
</gene>
<proteinExistence type="predicted"/>
<sequence length="128" mass="14370">MDVTPTRLMTEQRHTKDPKTQSPTQASITLATRRENSLQGILTLTETTLIKTVPIERPPIRIPYPTLRTLIHTLFSTLSFPPGPARTKPQNQQVETRDSTQRSTRNHDSAAPGGWTTGGLDRSSQRQR</sequence>